<keyword evidence="7 8" id="KW-0496">Mitochondrion</keyword>
<evidence type="ECO:0000256" key="5">
    <source>
        <dbReference type="ARBA" id="ARBA00022777"/>
    </source>
</evidence>
<dbReference type="InterPro" id="IPR003594">
    <property type="entry name" value="HATPase_dom"/>
</dbReference>
<evidence type="ECO:0000256" key="4">
    <source>
        <dbReference type="ARBA" id="ARBA00022741"/>
    </source>
</evidence>
<evidence type="ECO:0000256" key="6">
    <source>
        <dbReference type="ARBA" id="ARBA00022840"/>
    </source>
</evidence>
<keyword evidence="6 8" id="KW-0067">ATP-binding</keyword>
<comment type="similarity">
    <text evidence="1 8">Belongs to the PDK/BCKDK protein kinase family.</text>
</comment>
<reference evidence="10" key="3">
    <citation type="submission" date="2025-09" db="UniProtKB">
        <authorList>
            <consortium name="Ensembl"/>
        </authorList>
    </citation>
    <scope>IDENTIFICATION</scope>
</reference>
<dbReference type="Proteomes" id="UP000472268">
    <property type="component" value="Chromosome 8"/>
</dbReference>
<keyword evidence="11" id="KW-1185">Reference proteome</keyword>
<dbReference type="GO" id="GO:0005759">
    <property type="term" value="C:mitochondrial matrix"/>
    <property type="evidence" value="ECO:0007669"/>
    <property type="project" value="UniProtKB-SubCell"/>
</dbReference>
<dbReference type="GO" id="GO:0005524">
    <property type="term" value="F:ATP binding"/>
    <property type="evidence" value="ECO:0007669"/>
    <property type="project" value="UniProtKB-UniRule"/>
</dbReference>
<reference evidence="10 11" key="1">
    <citation type="submission" date="2019-05" db="EMBL/GenBank/DDBJ databases">
        <title>A Chromosome-scale Meerkat (S. suricatta) Genome Assembly.</title>
        <authorList>
            <person name="Dudchenko O."/>
            <person name="Lieberman Aiden E."/>
            <person name="Tung J."/>
            <person name="Barreiro L.B."/>
            <person name="Clutton-Brock T.H."/>
        </authorList>
    </citation>
    <scope>NUCLEOTIDE SEQUENCE [LARGE SCALE GENOMIC DNA]</scope>
</reference>
<keyword evidence="2" id="KW-0597">Phosphoprotein</keyword>
<evidence type="ECO:0000256" key="7">
    <source>
        <dbReference type="ARBA" id="ARBA00023128"/>
    </source>
</evidence>
<organism evidence="10 11">
    <name type="scientific">Suricata suricatta</name>
    <name type="common">Meerkat</name>
    <dbReference type="NCBI Taxonomy" id="37032"/>
    <lineage>
        <taxon>Eukaryota</taxon>
        <taxon>Metazoa</taxon>
        <taxon>Chordata</taxon>
        <taxon>Craniata</taxon>
        <taxon>Vertebrata</taxon>
        <taxon>Euteleostomi</taxon>
        <taxon>Mammalia</taxon>
        <taxon>Eutheria</taxon>
        <taxon>Laurasiatheria</taxon>
        <taxon>Carnivora</taxon>
        <taxon>Feliformia</taxon>
        <taxon>Herpestidae</taxon>
        <taxon>Suricata</taxon>
    </lineage>
</organism>
<dbReference type="Pfam" id="PF10436">
    <property type="entry name" value="BCDHK_Adom3"/>
    <property type="match status" value="1"/>
</dbReference>
<keyword evidence="5 8" id="KW-0418">Kinase</keyword>
<dbReference type="SMART" id="SM00387">
    <property type="entry name" value="HATPase_c"/>
    <property type="match status" value="1"/>
</dbReference>
<reference evidence="10" key="2">
    <citation type="submission" date="2025-08" db="UniProtKB">
        <authorList>
            <consortium name="Ensembl"/>
        </authorList>
    </citation>
    <scope>IDENTIFICATION</scope>
</reference>
<dbReference type="EC" id="2.7.11.-" evidence="8"/>
<evidence type="ECO:0000313" key="11">
    <source>
        <dbReference type="Proteomes" id="UP000472268"/>
    </source>
</evidence>
<evidence type="ECO:0000256" key="3">
    <source>
        <dbReference type="ARBA" id="ARBA00022679"/>
    </source>
</evidence>
<dbReference type="SUPFAM" id="SSF55874">
    <property type="entry name" value="ATPase domain of HSP90 chaperone/DNA topoisomerase II/histidine kinase"/>
    <property type="match status" value="1"/>
</dbReference>
<dbReference type="GO" id="GO:0004740">
    <property type="term" value="F:pyruvate dehydrogenase (acetyl-transferring) kinase activity"/>
    <property type="evidence" value="ECO:0007669"/>
    <property type="project" value="TreeGrafter"/>
</dbReference>
<name>A0A673U834_SURSU</name>
<evidence type="ECO:0000256" key="8">
    <source>
        <dbReference type="RuleBase" id="RU366032"/>
    </source>
</evidence>
<accession>A0A673U834</accession>
<protein>
    <recommendedName>
        <fullName evidence="8">Protein-serine/threonine kinase</fullName>
        <ecNumber evidence="8">2.7.11.-</ecNumber>
    </recommendedName>
</protein>
<dbReference type="InterPro" id="IPR018955">
    <property type="entry name" value="BCDHK/PDK_N"/>
</dbReference>
<dbReference type="Gene3D" id="1.20.140.20">
    <property type="entry name" value="Alpha-ketoacid/pyruvate dehydrogenase kinase, N-terminal domain"/>
    <property type="match status" value="1"/>
</dbReference>
<dbReference type="SUPFAM" id="SSF69012">
    <property type="entry name" value="alpha-ketoacid dehydrogenase kinase, N-terminal domain"/>
    <property type="match status" value="1"/>
</dbReference>
<comment type="subcellular location">
    <subcellularLocation>
        <location evidence="8">Mitochondrion matrix</location>
    </subcellularLocation>
</comment>
<dbReference type="InterPro" id="IPR036890">
    <property type="entry name" value="HATPase_C_sf"/>
</dbReference>
<dbReference type="Gene3D" id="3.30.565.10">
    <property type="entry name" value="Histidine kinase-like ATPase, C-terminal domain"/>
    <property type="match status" value="2"/>
</dbReference>
<dbReference type="InterPro" id="IPR036784">
    <property type="entry name" value="AK/P_DHK_N_sf"/>
</dbReference>
<proteinExistence type="inferred from homology"/>
<keyword evidence="4 8" id="KW-0547">Nucleotide-binding</keyword>
<feature type="domain" description="Histidine kinase/HSP90-like ATPase" evidence="9">
    <location>
        <begin position="222"/>
        <end position="374"/>
    </location>
</feature>
<dbReference type="PANTHER" id="PTHR11947:SF20">
    <property type="entry name" value="[3-METHYL-2-OXOBUTANOATE DEHYDROGENASE [LIPOAMIDE]] KINASE, MITOCHONDRIAL"/>
    <property type="match status" value="1"/>
</dbReference>
<dbReference type="Pfam" id="PF02518">
    <property type="entry name" value="HATPase_c"/>
    <property type="match status" value="1"/>
</dbReference>
<keyword evidence="3 8" id="KW-0808">Transferase</keyword>
<dbReference type="PANTHER" id="PTHR11947">
    <property type="entry name" value="PYRUVATE DEHYDROGENASE KINASE"/>
    <property type="match status" value="1"/>
</dbReference>
<evidence type="ECO:0000256" key="2">
    <source>
        <dbReference type="ARBA" id="ARBA00022553"/>
    </source>
</evidence>
<dbReference type="GO" id="GO:0010906">
    <property type="term" value="P:regulation of glucose metabolic process"/>
    <property type="evidence" value="ECO:0007669"/>
    <property type="project" value="TreeGrafter"/>
</dbReference>
<evidence type="ECO:0000259" key="9">
    <source>
        <dbReference type="SMART" id="SM00387"/>
    </source>
</evidence>
<dbReference type="InterPro" id="IPR039028">
    <property type="entry name" value="BCKD/PDK"/>
</dbReference>
<dbReference type="AlphaFoldDB" id="A0A673U834"/>
<dbReference type="Ensembl" id="ENSSSUT00005024775.1">
    <property type="protein sequence ID" value="ENSSSUP00005021648.1"/>
    <property type="gene ID" value="ENSSSUG00005013786.1"/>
</dbReference>
<evidence type="ECO:0000313" key="10">
    <source>
        <dbReference type="Ensembl" id="ENSSSUP00005021648.1"/>
    </source>
</evidence>
<sequence length="382" mass="43177">MMLASVLGSGSRSGPPLWPLLGPALSLRVRSTSATDTHHVEMARERSKTVTSFYNQSAIDVAAEKPSVRLTPTMMLYSGRSQDGSHLLKSARYLQQELPVRIAHRIKGFRSLPFIIGCNPTILHVHELYIRAFQKLTDFPPIKDQADEAQYCQLVRQLLDDHKDVVTLLAEGLRESRKHIEDEKLVRYFLDKTLTSRLGIRMLATHHLALHEDKPDFVGIICTRLSPKKIIEKWVDFARRLCEHKYGNAPRVRINGHVAARFPFIPMPLDYILPELLKNAMRISDRGGGIAHKDLDRVMDYHFTTAEASTQDPRISPLFGHLDMHSGGQSGPMHGFGFGLPTSRAYAEYLGGSLRLQSLQGIGTDVYLRLRHIDGREESFRI</sequence>
<dbReference type="CDD" id="cd16929">
    <property type="entry name" value="HATPase_PDK-like"/>
    <property type="match status" value="1"/>
</dbReference>
<dbReference type="FunFam" id="1.20.140.20:FF:000002">
    <property type="entry name" value="[3-methyl-2-oxobutanoate dehydrogenase [lipoamide]] kinase, mitochondrial"/>
    <property type="match status" value="1"/>
</dbReference>
<evidence type="ECO:0000256" key="1">
    <source>
        <dbReference type="ARBA" id="ARBA00006155"/>
    </source>
</evidence>
<gene>
    <name evidence="10" type="primary">BCKDK</name>
</gene>